<evidence type="ECO:0000313" key="1">
    <source>
        <dbReference type="EMBL" id="MDN7025927.1"/>
    </source>
</evidence>
<evidence type="ECO:0000313" key="2">
    <source>
        <dbReference type="Proteomes" id="UP001168338"/>
    </source>
</evidence>
<dbReference type="EMBL" id="VCYH01000011">
    <property type="protein sequence ID" value="MDN7025927.1"/>
    <property type="molecule type" value="Genomic_DNA"/>
</dbReference>
<gene>
    <name evidence="1" type="ORF">FGU65_13715</name>
</gene>
<sequence length="163" mass="17906">MPAGAEGGITEIAYGYTEPKVALDDARAMLEVWLDEQQINASDIRIYRVEGISVDPGGMARSWVFGTCRAGEPLWLMYDRQDVAVLSLNSSLPADEIVFESIVPPEDLYDRNRAEIRDVLERHGTDVTDLALAGGRYVLTVRSGAGIETVRFRAETGEVVSSQ</sequence>
<comment type="caution">
    <text evidence="1">The sequence shown here is derived from an EMBL/GenBank/DDBJ whole genome shotgun (WGS) entry which is preliminary data.</text>
</comment>
<dbReference type="Proteomes" id="UP001168338">
    <property type="component" value="Unassembled WGS sequence"/>
</dbReference>
<dbReference type="RefSeq" id="WP_301665124.1">
    <property type="nucleotide sequence ID" value="NZ_VCYH01000011.1"/>
</dbReference>
<organism evidence="1 2">
    <name type="scientific">Methanoculleus frigidifontis</name>
    <dbReference type="NCBI Taxonomy" id="2584085"/>
    <lineage>
        <taxon>Archaea</taxon>
        <taxon>Methanobacteriati</taxon>
        <taxon>Methanobacteriota</taxon>
        <taxon>Stenosarchaea group</taxon>
        <taxon>Methanomicrobia</taxon>
        <taxon>Methanomicrobiales</taxon>
        <taxon>Methanomicrobiaceae</taxon>
        <taxon>Methanoculleus</taxon>
    </lineage>
</organism>
<protein>
    <submittedName>
        <fullName evidence="1">Uncharacterized protein</fullName>
    </submittedName>
</protein>
<name>A0ABT8MDA8_9EURY</name>
<accession>A0ABT8MDA8</accession>
<keyword evidence="2" id="KW-1185">Reference proteome</keyword>
<proteinExistence type="predicted"/>
<reference evidence="1" key="1">
    <citation type="submission" date="2019-05" db="EMBL/GenBank/DDBJ databases">
        <title>Methanoculleus sp. FWC-SCC1, a methanogenic archaeon isolated from deep marine cold seep.</title>
        <authorList>
            <person name="Chen Y.-W."/>
            <person name="Chen S.-C."/>
            <person name="Teng N.-H."/>
            <person name="Lai M.-C."/>
        </authorList>
    </citation>
    <scope>NUCLEOTIDE SEQUENCE</scope>
    <source>
        <strain evidence="1">FWC-SCC1</strain>
    </source>
</reference>